<reference evidence="2" key="1">
    <citation type="journal article" date="2023" name="Arch. Microbiol.">
        <title>Desulfoferula mesophilus gen. nov. sp. nov., a mesophilic sulfate-reducing bacterium isolated from a brackish lake sediment.</title>
        <authorList>
            <person name="Watanabe T."/>
            <person name="Yabe T."/>
            <person name="Tsuji J.M."/>
            <person name="Fukui M."/>
        </authorList>
    </citation>
    <scope>NUCLEOTIDE SEQUENCE [LARGE SCALE GENOMIC DNA]</scope>
    <source>
        <strain evidence="2">12FAK</strain>
    </source>
</reference>
<protein>
    <submittedName>
        <fullName evidence="1">Uncharacterized protein</fullName>
    </submittedName>
</protein>
<evidence type="ECO:0000313" key="1">
    <source>
        <dbReference type="EMBL" id="BEQ15338.1"/>
    </source>
</evidence>
<dbReference type="EMBL" id="AP028679">
    <property type="protein sequence ID" value="BEQ15338.1"/>
    <property type="molecule type" value="Genomic_DNA"/>
</dbReference>
<sequence length="64" mass="6762">MATAILSPKFLLPASPGLPGPAIGLKLPAPVSLEPTPAAACYTPYRGERVDPVPIRLRTHTFLI</sequence>
<dbReference type="KEGG" id="dmp:FAK_24040"/>
<organism evidence="1 2">
    <name type="scientific">Desulfoferula mesophila</name>
    <dbReference type="NCBI Taxonomy" id="3058419"/>
    <lineage>
        <taxon>Bacteria</taxon>
        <taxon>Pseudomonadati</taxon>
        <taxon>Thermodesulfobacteriota</taxon>
        <taxon>Desulfarculia</taxon>
        <taxon>Desulfarculales</taxon>
        <taxon>Desulfarculaceae</taxon>
        <taxon>Desulfoferula</taxon>
    </lineage>
</organism>
<keyword evidence="2" id="KW-1185">Reference proteome</keyword>
<dbReference type="AlphaFoldDB" id="A0AAU9EE10"/>
<proteinExistence type="predicted"/>
<evidence type="ECO:0000313" key="2">
    <source>
        <dbReference type="Proteomes" id="UP001366166"/>
    </source>
</evidence>
<dbReference type="Proteomes" id="UP001366166">
    <property type="component" value="Chromosome"/>
</dbReference>
<accession>A0AAU9EE10</accession>
<gene>
    <name evidence="1" type="ORF">FAK_24040</name>
</gene>
<name>A0AAU9EE10_9BACT</name>